<accession>A0A644U367</accession>
<name>A0A644U367_9ZZZZ</name>
<dbReference type="EMBL" id="VSSQ01000065">
    <property type="protein sequence ID" value="MPL72361.1"/>
    <property type="molecule type" value="Genomic_DNA"/>
</dbReference>
<organism evidence="1">
    <name type="scientific">bioreactor metagenome</name>
    <dbReference type="NCBI Taxonomy" id="1076179"/>
    <lineage>
        <taxon>unclassified sequences</taxon>
        <taxon>metagenomes</taxon>
        <taxon>ecological metagenomes</taxon>
    </lineage>
</organism>
<evidence type="ECO:0000313" key="1">
    <source>
        <dbReference type="EMBL" id="MPL72361.1"/>
    </source>
</evidence>
<comment type="caution">
    <text evidence="1">The sequence shown here is derived from an EMBL/GenBank/DDBJ whole genome shotgun (WGS) entry which is preliminary data.</text>
</comment>
<dbReference type="InterPro" id="IPR045865">
    <property type="entry name" value="ACT-like_dom_sf"/>
</dbReference>
<dbReference type="SUPFAM" id="SSF55021">
    <property type="entry name" value="ACT-like"/>
    <property type="match status" value="1"/>
</dbReference>
<dbReference type="AlphaFoldDB" id="A0A644U367"/>
<protein>
    <recommendedName>
        <fullName evidence="2">Iron-only hydrogenase system regulator</fullName>
    </recommendedName>
</protein>
<sequence>MNRRILGINVSNRVEVAEKVQKVLTTYGCSIRTRLGLHEEDEGQSGVGGLILLELIGDENEWLRLEKDLAAIKHVEIKKMDFSGN</sequence>
<evidence type="ECO:0008006" key="2">
    <source>
        <dbReference type="Google" id="ProtNLM"/>
    </source>
</evidence>
<dbReference type="InterPro" id="IPR027271">
    <property type="entry name" value="Acetolactate_synth/TF_NikR_C"/>
</dbReference>
<reference evidence="1" key="1">
    <citation type="submission" date="2019-08" db="EMBL/GenBank/DDBJ databases">
        <authorList>
            <person name="Kucharzyk K."/>
            <person name="Murdoch R.W."/>
            <person name="Higgins S."/>
            <person name="Loffler F."/>
        </authorList>
    </citation>
    <scope>NUCLEOTIDE SEQUENCE</scope>
</reference>
<proteinExistence type="predicted"/>
<dbReference type="Gene3D" id="3.30.70.1150">
    <property type="entry name" value="ACT-like. Chain A, domain 2"/>
    <property type="match status" value="1"/>
</dbReference>
<gene>
    <name evidence="1" type="ORF">SDC9_18144</name>
</gene>